<evidence type="ECO:0000256" key="2">
    <source>
        <dbReference type="SAM" id="MobiDB-lite"/>
    </source>
</evidence>
<dbReference type="EMBL" id="JARPUR010000002">
    <property type="protein sequence ID" value="KAK4882646.1"/>
    <property type="molecule type" value="Genomic_DNA"/>
</dbReference>
<keyword evidence="4" id="KW-1185">Reference proteome</keyword>
<name>A0AAN7SAY4_9COLE</name>
<keyword evidence="1" id="KW-0175">Coiled coil</keyword>
<gene>
    <name evidence="3" type="ORF">RN001_005965</name>
</gene>
<proteinExistence type="predicted"/>
<protein>
    <submittedName>
        <fullName evidence="3">Uncharacterized protein</fullName>
    </submittedName>
</protein>
<reference evidence="4" key="1">
    <citation type="submission" date="2023-01" db="EMBL/GenBank/DDBJ databases">
        <title>Key to firefly adult light organ development and bioluminescence: homeobox transcription factors regulate luciferase expression and transportation to peroxisome.</title>
        <authorList>
            <person name="Fu X."/>
        </authorList>
    </citation>
    <scope>NUCLEOTIDE SEQUENCE [LARGE SCALE GENOMIC DNA]</scope>
</reference>
<dbReference type="Proteomes" id="UP001353858">
    <property type="component" value="Unassembled WGS sequence"/>
</dbReference>
<feature type="coiled-coil region" evidence="1">
    <location>
        <begin position="244"/>
        <end position="285"/>
    </location>
</feature>
<evidence type="ECO:0000313" key="4">
    <source>
        <dbReference type="Proteomes" id="UP001353858"/>
    </source>
</evidence>
<sequence length="295" mass="33947">MLLNMNTHIHTSHQCENKWKSLKNPSRTRRSCPYERELSCILPGRASIVPPLVLSARTVQGKGTILNELTVDCRESDSGCTPLGSEENSTLNSPSHSEHSTTLSIKSRGEAKSRSATIKELIKLREFIEKRTLEKKLTVDCEIPNIYDSSSTLNKNTDLYLDIVKQQPLEKENDKNSQSNQWNLDINKNIGEVLLVMTDPTVPLPQTQIASCSSTPLKEKNIFQQKQIEVEKKRKSTHDFSDEKEELKIKIMKIHLETEQLERNLLLIKNEKKNLELRKQKLEFKIFLKENNIRE</sequence>
<evidence type="ECO:0000256" key="1">
    <source>
        <dbReference type="SAM" id="Coils"/>
    </source>
</evidence>
<organism evidence="3 4">
    <name type="scientific">Aquatica leii</name>
    <dbReference type="NCBI Taxonomy" id="1421715"/>
    <lineage>
        <taxon>Eukaryota</taxon>
        <taxon>Metazoa</taxon>
        <taxon>Ecdysozoa</taxon>
        <taxon>Arthropoda</taxon>
        <taxon>Hexapoda</taxon>
        <taxon>Insecta</taxon>
        <taxon>Pterygota</taxon>
        <taxon>Neoptera</taxon>
        <taxon>Endopterygota</taxon>
        <taxon>Coleoptera</taxon>
        <taxon>Polyphaga</taxon>
        <taxon>Elateriformia</taxon>
        <taxon>Elateroidea</taxon>
        <taxon>Lampyridae</taxon>
        <taxon>Luciolinae</taxon>
        <taxon>Aquatica</taxon>
    </lineage>
</organism>
<accession>A0AAN7SAY4</accession>
<comment type="caution">
    <text evidence="3">The sequence shown here is derived from an EMBL/GenBank/DDBJ whole genome shotgun (WGS) entry which is preliminary data.</text>
</comment>
<feature type="compositionally biased region" description="Polar residues" evidence="2">
    <location>
        <begin position="86"/>
        <end position="105"/>
    </location>
</feature>
<evidence type="ECO:0000313" key="3">
    <source>
        <dbReference type="EMBL" id="KAK4882646.1"/>
    </source>
</evidence>
<dbReference type="AlphaFoldDB" id="A0AAN7SAY4"/>
<feature type="region of interest" description="Disordered" evidence="2">
    <location>
        <begin position="76"/>
        <end position="111"/>
    </location>
</feature>